<dbReference type="InterPro" id="IPR036259">
    <property type="entry name" value="MFS_trans_sf"/>
</dbReference>
<keyword evidence="6" id="KW-0614">Plasmid</keyword>
<dbReference type="InterPro" id="IPR020846">
    <property type="entry name" value="MFS_dom"/>
</dbReference>
<dbReference type="Gene3D" id="1.20.1250.20">
    <property type="entry name" value="MFS general substrate transporter like domains"/>
    <property type="match status" value="2"/>
</dbReference>
<dbReference type="Pfam" id="PF07690">
    <property type="entry name" value="MFS_1"/>
    <property type="match status" value="1"/>
</dbReference>
<evidence type="ECO:0000256" key="3">
    <source>
        <dbReference type="ARBA" id="ARBA00023136"/>
    </source>
</evidence>
<proteinExistence type="predicted"/>
<dbReference type="PROSITE" id="PS50850">
    <property type="entry name" value="MFS"/>
    <property type="match status" value="1"/>
</dbReference>
<organism evidence="6">
    <name type="scientific">Microvirga ossetica</name>
    <dbReference type="NCBI Taxonomy" id="1882682"/>
    <lineage>
        <taxon>Bacteria</taxon>
        <taxon>Pseudomonadati</taxon>
        <taxon>Pseudomonadota</taxon>
        <taxon>Alphaproteobacteria</taxon>
        <taxon>Hyphomicrobiales</taxon>
        <taxon>Methylobacteriaceae</taxon>
        <taxon>Microvirga</taxon>
    </lineage>
</organism>
<evidence type="ECO:0000256" key="4">
    <source>
        <dbReference type="SAM" id="Phobius"/>
    </source>
</evidence>
<dbReference type="PANTHER" id="PTHR23539">
    <property type="entry name" value="MFS TRANSPORTER"/>
    <property type="match status" value="1"/>
</dbReference>
<dbReference type="PANTHER" id="PTHR23539:SF1">
    <property type="entry name" value="MAJOR FACILITATOR SUPERFAMILY (MFS) PROFILE DOMAIN-CONTAINING PROTEIN"/>
    <property type="match status" value="1"/>
</dbReference>
<dbReference type="KEGG" id="moc:BB934_29235"/>
<keyword evidence="3 4" id="KW-0472">Membrane</keyword>
<feature type="transmembrane region" description="Helical" evidence="4">
    <location>
        <begin position="139"/>
        <end position="155"/>
    </location>
</feature>
<keyword evidence="1 4" id="KW-0812">Transmembrane</keyword>
<dbReference type="EMBL" id="CP016617">
    <property type="protein sequence ID" value="ANY83226.1"/>
    <property type="molecule type" value="Genomic_DNA"/>
</dbReference>
<dbReference type="InterPro" id="IPR011701">
    <property type="entry name" value="MFS"/>
</dbReference>
<evidence type="ECO:0000313" key="6">
    <source>
        <dbReference type="EMBL" id="ANY83226.1"/>
    </source>
</evidence>
<feature type="transmembrane region" description="Helical" evidence="4">
    <location>
        <begin position="70"/>
        <end position="88"/>
    </location>
</feature>
<dbReference type="RefSeq" id="WP_099513501.1">
    <property type="nucleotide sequence ID" value="NZ_CP016617.1"/>
</dbReference>
<reference evidence="6" key="1">
    <citation type="submission" date="2016-07" db="EMBL/GenBank/DDBJ databases">
        <title>Microvirga ossetica sp. nov. a new species of rhizobia isolated from root nodules of the legume species Vicia alpestris Steven originated from North Ossetia region in the Caucasus.</title>
        <authorList>
            <person name="Safronova V.I."/>
            <person name="Kuznetsova I.G."/>
            <person name="Sazanova A.L."/>
            <person name="Belimov A."/>
            <person name="Andronov E."/>
            <person name="Osledkin Y.S."/>
            <person name="Onishchuk O.P."/>
            <person name="Kurchak O.N."/>
            <person name="Shaposhnikov A.I."/>
            <person name="Willems A."/>
            <person name="Tikhonovich I.A."/>
        </authorList>
    </citation>
    <scope>NUCLEOTIDE SEQUENCE [LARGE SCALE GENOMIC DNA]</scope>
    <source>
        <strain evidence="6">V5/3M</strain>
        <plasmid evidence="6">unnamed1</plasmid>
    </source>
</reference>
<geneLocation type="plasmid" evidence="6">
    <name>unnamed1</name>
</geneLocation>
<name>A0A1B2ETB5_9HYPH</name>
<accession>A0A1B2ETB5</accession>
<sequence>MSHHAALDWLNFLLADVRGGLGPYVSVFLLTEAGWDQATIGLVLTISGLIGISMHAPIGALIDATRAKRSLIVVGVVALSACAIAIAWRPIVPIVFAADVAMAILGAVFAPVVAAITLGLVDRDKLAARLGRNAAFDRAGNLFIAAVAGAVGTAWGQRAVFYLVPFFGVWTVWIVLAIPSHAIDHQRARGWVPSMTVRQHQPSRWGTLLTDNSLLVLAAVAAIFHLANAAMLPLVSQKLALGHPGQEVALTAGAIVVGQLVMVPISLLVARADLTGRKPLLLIAIAALVLRGILFTLSGNAAWLIAVQVLDGIGIGLFDALLPLILADIMRDTGRYNVARGLVGTVQGIGGSLSQALGGLAVTWAGYEAAFLMLAGVAFIPLVLVLVAMPETRPH</sequence>
<dbReference type="OrthoDB" id="9812574at2"/>
<feature type="domain" description="Major facilitator superfamily (MFS) profile" evidence="5">
    <location>
        <begin position="206"/>
        <end position="395"/>
    </location>
</feature>
<dbReference type="AlphaFoldDB" id="A0A1B2ETB5"/>
<feature type="transmembrane region" description="Helical" evidence="4">
    <location>
        <begin position="38"/>
        <end position="58"/>
    </location>
</feature>
<dbReference type="GO" id="GO:0022857">
    <property type="term" value="F:transmembrane transporter activity"/>
    <property type="evidence" value="ECO:0007669"/>
    <property type="project" value="InterPro"/>
</dbReference>
<dbReference type="SUPFAM" id="SSF103473">
    <property type="entry name" value="MFS general substrate transporter"/>
    <property type="match status" value="1"/>
</dbReference>
<evidence type="ECO:0000256" key="2">
    <source>
        <dbReference type="ARBA" id="ARBA00022989"/>
    </source>
</evidence>
<evidence type="ECO:0000259" key="5">
    <source>
        <dbReference type="PROSITE" id="PS50850"/>
    </source>
</evidence>
<feature type="transmembrane region" description="Helical" evidence="4">
    <location>
        <begin position="280"/>
        <end position="297"/>
    </location>
</feature>
<feature type="transmembrane region" description="Helical" evidence="4">
    <location>
        <begin position="369"/>
        <end position="389"/>
    </location>
</feature>
<feature type="transmembrane region" description="Helical" evidence="4">
    <location>
        <begin position="214"/>
        <end position="236"/>
    </location>
</feature>
<feature type="transmembrane region" description="Helical" evidence="4">
    <location>
        <begin position="161"/>
        <end position="179"/>
    </location>
</feature>
<gene>
    <name evidence="6" type="ORF">BB934_29235</name>
</gene>
<feature type="transmembrane region" description="Helical" evidence="4">
    <location>
        <begin position="303"/>
        <end position="326"/>
    </location>
</feature>
<feature type="transmembrane region" description="Helical" evidence="4">
    <location>
        <begin position="338"/>
        <end position="357"/>
    </location>
</feature>
<protein>
    <recommendedName>
        <fullName evidence="5">Major facilitator superfamily (MFS) profile domain-containing protein</fullName>
    </recommendedName>
</protein>
<feature type="transmembrane region" description="Helical" evidence="4">
    <location>
        <begin position="248"/>
        <end position="268"/>
    </location>
</feature>
<feature type="transmembrane region" description="Helical" evidence="4">
    <location>
        <begin position="94"/>
        <end position="118"/>
    </location>
</feature>
<evidence type="ECO:0000256" key="1">
    <source>
        <dbReference type="ARBA" id="ARBA00022692"/>
    </source>
</evidence>
<keyword evidence="2 4" id="KW-1133">Transmembrane helix</keyword>